<dbReference type="RefSeq" id="WP_152771920.1">
    <property type="nucleotide sequence ID" value="NZ_VJZC01000081.1"/>
</dbReference>
<dbReference type="Proteomes" id="UP000400924">
    <property type="component" value="Unassembled WGS sequence"/>
</dbReference>
<evidence type="ECO:0000313" key="3">
    <source>
        <dbReference type="EMBL" id="MPY58375.1"/>
    </source>
</evidence>
<organism evidence="3 4">
    <name type="scientific">Streptomyces spongiae</name>
    <dbReference type="NCBI Taxonomy" id="565072"/>
    <lineage>
        <taxon>Bacteria</taxon>
        <taxon>Bacillati</taxon>
        <taxon>Actinomycetota</taxon>
        <taxon>Actinomycetes</taxon>
        <taxon>Kitasatosporales</taxon>
        <taxon>Streptomycetaceae</taxon>
        <taxon>Streptomyces</taxon>
    </lineage>
</organism>
<dbReference type="Gene3D" id="3.40.1350.10">
    <property type="match status" value="1"/>
</dbReference>
<dbReference type="EMBL" id="VJZC01000081">
    <property type="protein sequence ID" value="MPY58375.1"/>
    <property type="molecule type" value="Genomic_DNA"/>
</dbReference>
<name>A0A5N8XIH8_9ACTN</name>
<proteinExistence type="predicted"/>
<accession>A0A5N8XIH8</accession>
<reference evidence="3 4" key="1">
    <citation type="submission" date="2019-07" db="EMBL/GenBank/DDBJ databases">
        <title>New species of Amycolatopsis and Streptomyces.</title>
        <authorList>
            <person name="Duangmal K."/>
            <person name="Teo W.F.A."/>
            <person name="Lipun K."/>
        </authorList>
    </citation>
    <scope>NUCLEOTIDE SEQUENCE [LARGE SCALE GENOMIC DNA]</scope>
    <source>
        <strain evidence="3 4">NBRC 106415</strain>
    </source>
</reference>
<evidence type="ECO:0000256" key="1">
    <source>
        <dbReference type="SAM" id="MobiDB-lite"/>
    </source>
</evidence>
<gene>
    <name evidence="3" type="ORF">FNH08_14715</name>
</gene>
<keyword evidence="4" id="KW-1185">Reference proteome</keyword>
<sequence>MPLEFGLWRVDDRPVRVATRSMPLESRLEELIEADPGILGHPLLLIGRQVSTQYGKVVDLLGMDAEGGLHVLELKRDRTPREVVAQVLDYGSWVQELTNEQIRDIYTSYARGRGLPEELDEAFALRFGGSPPEVLNSTHALTIVASEIDAATERIVTYLASGYQVPVNVLFFRYFEDEERSYLARTWLIDEAETVMPSAGGKRRGKQQPWNGTDWYVSFGDESGSRSWEDALRYGFVSAGGGDWFSRTLRSLPLGARVFTHIPKTGYVGVGTVSGEPQPFEGALLTIDGESRRMAELPLKGTYRRGGQTQEGETSAGEPADGEDRREWIVPVTWERAVPREKALWRPGFFANQNSACKLRSRFTIEEVSRHFDLADSTDD</sequence>
<protein>
    <submittedName>
        <fullName evidence="3">DUF91 domain-containing protein</fullName>
    </submittedName>
</protein>
<dbReference type="InterPro" id="IPR048301">
    <property type="entry name" value="NucS_C"/>
</dbReference>
<dbReference type="InterPro" id="IPR011856">
    <property type="entry name" value="tRNA_endonuc-like_dom_sf"/>
</dbReference>
<feature type="region of interest" description="Disordered" evidence="1">
    <location>
        <begin position="300"/>
        <end position="326"/>
    </location>
</feature>
<comment type="caution">
    <text evidence="3">The sequence shown here is derived from an EMBL/GenBank/DDBJ whole genome shotgun (WGS) entry which is preliminary data.</text>
</comment>
<dbReference type="Pfam" id="PF01939">
    <property type="entry name" value="NucS_C"/>
    <property type="match status" value="1"/>
</dbReference>
<evidence type="ECO:0000313" key="4">
    <source>
        <dbReference type="Proteomes" id="UP000400924"/>
    </source>
</evidence>
<dbReference type="GO" id="GO:0004519">
    <property type="term" value="F:endonuclease activity"/>
    <property type="evidence" value="ECO:0007669"/>
    <property type="project" value="InterPro"/>
</dbReference>
<feature type="domain" description="Endonuclease NucS C-terminal" evidence="2">
    <location>
        <begin position="25"/>
        <end position="103"/>
    </location>
</feature>
<evidence type="ECO:0000259" key="2">
    <source>
        <dbReference type="Pfam" id="PF01939"/>
    </source>
</evidence>
<dbReference type="GO" id="GO:0003676">
    <property type="term" value="F:nucleic acid binding"/>
    <property type="evidence" value="ECO:0007669"/>
    <property type="project" value="InterPro"/>
</dbReference>
<dbReference type="OrthoDB" id="570199at2"/>
<dbReference type="AlphaFoldDB" id="A0A5N8XIH8"/>